<sequence length="198" mass="22101">MFKEIGSSLGNVVKLSHAIFRDIVRPGDLVVDATCGNGRDSLVLARILQGVGRLVVYDIQDYALENARKLFASTLSMQESSIIQLKKMSHEFVEEKGAKLFHYNLGYLPSGDKSITTLVASTIASIRRALDFVSDDGAITVVCYPGHEEGEKETREIIAFGETLSPKIWQVNLFRLINRTKAPQLILFRRVSRSIDKE</sequence>
<dbReference type="PANTHER" id="PTHR35276">
    <property type="entry name" value="S-ADENOSYL-L-METHIONINE-DEPENDENT METHYLTRANSFERASES SUPERFAMILY PROTEIN"/>
    <property type="match status" value="1"/>
</dbReference>
<dbReference type="InterPro" id="IPR010719">
    <property type="entry name" value="MnmM_MeTrfase"/>
</dbReference>
<organism evidence="1 2">
    <name type="scientific">Chlamydia ibidis 10-1398/6</name>
    <dbReference type="NCBI Taxonomy" id="1046581"/>
    <lineage>
        <taxon>Bacteria</taxon>
        <taxon>Pseudomonadati</taxon>
        <taxon>Chlamydiota</taxon>
        <taxon>Chlamydiia</taxon>
        <taxon>Chlamydiales</taxon>
        <taxon>Chlamydiaceae</taxon>
        <taxon>Chlamydia/Chlamydophila group</taxon>
        <taxon>Chlamydia</taxon>
    </lineage>
</organism>
<keyword evidence="2" id="KW-1185">Reference proteome</keyword>
<name>A0ABP2XD88_9CHLA</name>
<keyword evidence="1" id="KW-0808">Transferase</keyword>
<dbReference type="GO" id="GO:0032259">
    <property type="term" value="P:methylation"/>
    <property type="evidence" value="ECO:0007669"/>
    <property type="project" value="UniProtKB-KW"/>
</dbReference>
<accession>A0ABP2XD88</accession>
<dbReference type="EMBL" id="APJW01000003">
    <property type="protein sequence ID" value="EQM62315.1"/>
    <property type="molecule type" value="Genomic_DNA"/>
</dbReference>
<evidence type="ECO:0000313" key="2">
    <source>
        <dbReference type="Proteomes" id="UP000016064"/>
    </source>
</evidence>
<dbReference type="GO" id="GO:0008168">
    <property type="term" value="F:methyltransferase activity"/>
    <property type="evidence" value="ECO:0007669"/>
    <property type="project" value="UniProtKB-KW"/>
</dbReference>
<reference evidence="1 2" key="1">
    <citation type="submission" date="2013-07" db="EMBL/GenBank/DDBJ databases">
        <title>Isolation of a new Chlamydia species from the feral Sacred Ibis (Threskiornis aethiopicus): Chlamydia ibidis.</title>
        <authorList>
            <person name="Vorimore F."/>
            <person name="Hsia R.-C."/>
            <person name="Huot-Creasy H."/>
            <person name="Bastian S."/>
            <person name="Deruyter L."/>
            <person name="Passet A."/>
            <person name="Sachse K."/>
            <person name="Bavoil P."/>
            <person name="Myers G."/>
            <person name="Laroucau K."/>
        </authorList>
    </citation>
    <scope>NUCLEOTIDE SEQUENCE [LARGE SCALE GENOMIC DNA]</scope>
    <source>
        <strain evidence="1 2">10-1398/6</strain>
    </source>
</reference>
<keyword evidence="1" id="KW-0489">Methyltransferase</keyword>
<dbReference type="Proteomes" id="UP000016064">
    <property type="component" value="Unassembled WGS sequence"/>
</dbReference>
<dbReference type="SUPFAM" id="SSF53335">
    <property type="entry name" value="S-adenosyl-L-methionine-dependent methyltransferases"/>
    <property type="match status" value="1"/>
</dbReference>
<dbReference type="Gene3D" id="3.40.50.150">
    <property type="entry name" value="Vaccinia Virus protein VP39"/>
    <property type="match status" value="1"/>
</dbReference>
<proteinExistence type="predicted"/>
<evidence type="ECO:0000313" key="1">
    <source>
        <dbReference type="EMBL" id="EQM62315.1"/>
    </source>
</evidence>
<dbReference type="Pfam" id="PF06962">
    <property type="entry name" value="rRNA_methylase"/>
    <property type="match status" value="1"/>
</dbReference>
<dbReference type="RefSeq" id="WP_020370482.1">
    <property type="nucleotide sequence ID" value="NZ_APJW01000003.1"/>
</dbReference>
<gene>
    <name evidence="1" type="ORF">H359_0871</name>
</gene>
<comment type="caution">
    <text evidence="1">The sequence shown here is derived from an EMBL/GenBank/DDBJ whole genome shotgun (WGS) entry which is preliminary data.</text>
</comment>
<dbReference type="PANTHER" id="PTHR35276:SF1">
    <property type="entry name" value="TRNA (MNM(5)S(2)U34)-METHYLTRANSFERASE, CHLOROPLASTIC"/>
    <property type="match status" value="1"/>
</dbReference>
<protein>
    <submittedName>
        <fullName evidence="1">rRNA methylase family protein</fullName>
    </submittedName>
</protein>
<dbReference type="InterPro" id="IPR029063">
    <property type="entry name" value="SAM-dependent_MTases_sf"/>
</dbReference>